<dbReference type="InterPro" id="IPR029063">
    <property type="entry name" value="SAM-dependent_MTases_sf"/>
</dbReference>
<dbReference type="GO" id="GO:0032259">
    <property type="term" value="P:methylation"/>
    <property type="evidence" value="ECO:0007669"/>
    <property type="project" value="UniProtKB-KW"/>
</dbReference>
<dbReference type="GO" id="GO:0008173">
    <property type="term" value="F:RNA methyltransferase activity"/>
    <property type="evidence" value="ECO:0007669"/>
    <property type="project" value="UniProtKB-UniRule"/>
</dbReference>
<organism evidence="9 10">
    <name type="scientific">Apatococcus lobatus</name>
    <dbReference type="NCBI Taxonomy" id="904363"/>
    <lineage>
        <taxon>Eukaryota</taxon>
        <taxon>Viridiplantae</taxon>
        <taxon>Chlorophyta</taxon>
        <taxon>core chlorophytes</taxon>
        <taxon>Trebouxiophyceae</taxon>
        <taxon>Chlorellales</taxon>
        <taxon>Chlorellaceae</taxon>
        <taxon>Apatococcus</taxon>
    </lineage>
</organism>
<dbReference type="SUPFAM" id="SSF53335">
    <property type="entry name" value="S-adenosyl-L-methionine-dependent methyltransferases"/>
    <property type="match status" value="1"/>
</dbReference>
<evidence type="ECO:0000256" key="2">
    <source>
        <dbReference type="ARBA" id="ARBA00022603"/>
    </source>
</evidence>
<comment type="similarity">
    <text evidence="1 6">Belongs to the methyltransferase superfamily.</text>
</comment>
<dbReference type="InterPro" id="IPR024160">
    <property type="entry name" value="BIN3_SAM-bd_dom"/>
</dbReference>
<protein>
    <recommendedName>
        <fullName evidence="6">RNA methyltransferase</fullName>
        <ecNumber evidence="6">2.1.1.-</ecNumber>
    </recommendedName>
</protein>
<keyword evidence="3 6" id="KW-0808">Transferase</keyword>
<feature type="compositionally biased region" description="Polar residues" evidence="7">
    <location>
        <begin position="35"/>
        <end position="52"/>
    </location>
</feature>
<dbReference type="PANTHER" id="PTHR12315:SF0">
    <property type="entry name" value="7SK SNRNA METHYLPHOSPHATE CAPPING ENZYME"/>
    <property type="match status" value="1"/>
</dbReference>
<dbReference type="EMBL" id="JALJOS010000004">
    <property type="protein sequence ID" value="KAK9840207.1"/>
    <property type="molecule type" value="Genomic_DNA"/>
</dbReference>
<feature type="domain" description="Bin3-type SAM" evidence="8">
    <location>
        <begin position="191"/>
        <end position="419"/>
    </location>
</feature>
<evidence type="ECO:0000256" key="6">
    <source>
        <dbReference type="RuleBase" id="RU367087"/>
    </source>
</evidence>
<accession>A0AAW1S297</accession>
<evidence type="ECO:0000313" key="10">
    <source>
        <dbReference type="Proteomes" id="UP001438707"/>
    </source>
</evidence>
<comment type="caution">
    <text evidence="9">The sequence shown here is derived from an EMBL/GenBank/DDBJ whole genome shotgun (WGS) entry which is preliminary data.</text>
</comment>
<evidence type="ECO:0000313" key="9">
    <source>
        <dbReference type="EMBL" id="KAK9840207.1"/>
    </source>
</evidence>
<dbReference type="PROSITE" id="PS51515">
    <property type="entry name" value="BIN3_SAM"/>
    <property type="match status" value="1"/>
</dbReference>
<dbReference type="Proteomes" id="UP001438707">
    <property type="component" value="Unassembled WGS sequence"/>
</dbReference>
<dbReference type="CDD" id="cd02440">
    <property type="entry name" value="AdoMet_MTases"/>
    <property type="match status" value="1"/>
</dbReference>
<dbReference type="Gene3D" id="3.40.50.150">
    <property type="entry name" value="Vaccinia Virus protein VP39"/>
    <property type="match status" value="1"/>
</dbReference>
<feature type="compositionally biased region" description="Basic residues" evidence="7">
    <location>
        <begin position="21"/>
        <end position="31"/>
    </location>
</feature>
<evidence type="ECO:0000256" key="1">
    <source>
        <dbReference type="ARBA" id="ARBA00008361"/>
    </source>
</evidence>
<evidence type="ECO:0000256" key="3">
    <source>
        <dbReference type="ARBA" id="ARBA00022679"/>
    </source>
</evidence>
<evidence type="ECO:0000259" key="8">
    <source>
        <dbReference type="PROSITE" id="PS51515"/>
    </source>
</evidence>
<dbReference type="InterPro" id="IPR039772">
    <property type="entry name" value="Bin3-like"/>
</dbReference>
<keyword evidence="2 6" id="KW-0489">Methyltransferase</keyword>
<dbReference type="PANTHER" id="PTHR12315">
    <property type="entry name" value="BICOID-INTERACTING PROTEIN RELATED"/>
    <property type="match status" value="1"/>
</dbReference>
<dbReference type="Pfam" id="PF06859">
    <property type="entry name" value="Bin3"/>
    <property type="match status" value="1"/>
</dbReference>
<dbReference type="GO" id="GO:0017069">
    <property type="term" value="F:snRNA binding"/>
    <property type="evidence" value="ECO:0007669"/>
    <property type="project" value="TreeGrafter"/>
</dbReference>
<evidence type="ECO:0000256" key="5">
    <source>
        <dbReference type="PROSITE-ProRule" id="PRU00848"/>
    </source>
</evidence>
<evidence type="ECO:0000256" key="7">
    <source>
        <dbReference type="SAM" id="MobiDB-lite"/>
    </source>
</evidence>
<dbReference type="AlphaFoldDB" id="A0AAW1S297"/>
<dbReference type="GO" id="GO:0040031">
    <property type="term" value="P:snRNA modification"/>
    <property type="evidence" value="ECO:0007669"/>
    <property type="project" value="TreeGrafter"/>
</dbReference>
<dbReference type="GO" id="GO:0008171">
    <property type="term" value="F:O-methyltransferase activity"/>
    <property type="evidence" value="ECO:0007669"/>
    <property type="project" value="UniProtKB-UniRule"/>
</dbReference>
<dbReference type="EC" id="2.1.1.-" evidence="6"/>
<reference evidence="9 10" key="1">
    <citation type="journal article" date="2024" name="Nat. Commun.">
        <title>Phylogenomics reveals the evolutionary origins of lichenization in chlorophyte algae.</title>
        <authorList>
            <person name="Puginier C."/>
            <person name="Libourel C."/>
            <person name="Otte J."/>
            <person name="Skaloud P."/>
            <person name="Haon M."/>
            <person name="Grisel S."/>
            <person name="Petersen M."/>
            <person name="Berrin J.G."/>
            <person name="Delaux P.M."/>
            <person name="Dal Grande F."/>
            <person name="Keller J."/>
        </authorList>
    </citation>
    <scope>NUCLEOTIDE SEQUENCE [LARGE SCALE GENOMIC DNA]</scope>
    <source>
        <strain evidence="9 10">SAG 2145</strain>
    </source>
</reference>
<keyword evidence="4 5" id="KW-0949">S-adenosyl-L-methionine</keyword>
<sequence length="419" mass="45704">MRPELTSLLLSAEPSSLTANQRKKRRQKLSKQGKSGETASTEFTGAESSTAAQTAFGSASLGQGFAPGASEAASDNLQASSFAPFGTEALSPPAAFLRQQRHQDGSQPQLDRTALGCCGSALLQPAGPVCRQDLSGAAALLLEHENETIQEALTQSKQEKEPKPAGPAGLFVHGNYSSYYSRRFGEDLGDDPRLEILDKRWFRNKRCMDIGCNDGRLTLTMASKFGSASMLGLDIDASLIKQACRALHRARATAREKRLQLMKPQHWQHNHAPQSMSARRKAASAACQALSNTHFQAGDAVEHGGSVGSLDLVTCFSVTKWVHLNQGDEGLMAMFRAVHTLLAPGGCFVLEPQPWRSYRNASKKKVREAAGYKRLEELEFLPEHFPKALTDIGLLYRRQLRSPDSSAGFDRPIYLFTKG</sequence>
<name>A0AAW1S297_9CHLO</name>
<proteinExistence type="inferred from homology"/>
<gene>
    <name evidence="9" type="ORF">WJX74_005466</name>
</gene>
<evidence type="ECO:0000256" key="4">
    <source>
        <dbReference type="ARBA" id="ARBA00022691"/>
    </source>
</evidence>
<dbReference type="InterPro" id="IPR010675">
    <property type="entry name" value="Bin3_C"/>
</dbReference>
<keyword evidence="10" id="KW-1185">Reference proteome</keyword>
<feature type="region of interest" description="Disordered" evidence="7">
    <location>
        <begin position="1"/>
        <end position="52"/>
    </location>
</feature>